<dbReference type="GO" id="GO:0016787">
    <property type="term" value="F:hydrolase activity"/>
    <property type="evidence" value="ECO:0007669"/>
    <property type="project" value="UniProtKB-KW"/>
</dbReference>
<dbReference type="InterPro" id="IPR029060">
    <property type="entry name" value="PIN-like_dom_sf"/>
</dbReference>
<dbReference type="CDD" id="cd09881">
    <property type="entry name" value="PIN_VapC4-5_FitB-like"/>
    <property type="match status" value="1"/>
</dbReference>
<keyword evidence="2" id="KW-1277">Toxin-antitoxin system</keyword>
<evidence type="ECO:0000313" key="9">
    <source>
        <dbReference type="EMBL" id="PKK89358.1"/>
    </source>
</evidence>
<evidence type="ECO:0000256" key="4">
    <source>
        <dbReference type="ARBA" id="ARBA00022723"/>
    </source>
</evidence>
<evidence type="ECO:0000256" key="5">
    <source>
        <dbReference type="ARBA" id="ARBA00022801"/>
    </source>
</evidence>
<comment type="caution">
    <text evidence="9">The sequence shown here is derived from an EMBL/GenBank/DDBJ whole genome shotgun (WGS) entry which is preliminary data.</text>
</comment>
<dbReference type="InterPro" id="IPR002716">
    <property type="entry name" value="PIN_dom"/>
</dbReference>
<evidence type="ECO:0000256" key="1">
    <source>
        <dbReference type="ARBA" id="ARBA00001946"/>
    </source>
</evidence>
<dbReference type="InterPro" id="IPR050556">
    <property type="entry name" value="Type_II_TA_system_RNase"/>
</dbReference>
<dbReference type="Proteomes" id="UP000233256">
    <property type="component" value="Unassembled WGS sequence"/>
</dbReference>
<evidence type="ECO:0000256" key="2">
    <source>
        <dbReference type="ARBA" id="ARBA00022649"/>
    </source>
</evidence>
<organism evidence="9 10">
    <name type="scientific">Candidatus Wallbacteria bacterium HGW-Wallbacteria-1</name>
    <dbReference type="NCBI Taxonomy" id="2013854"/>
    <lineage>
        <taxon>Bacteria</taxon>
        <taxon>Candidatus Walliibacteriota</taxon>
    </lineage>
</organism>
<evidence type="ECO:0000256" key="3">
    <source>
        <dbReference type="ARBA" id="ARBA00022722"/>
    </source>
</evidence>
<keyword evidence="5" id="KW-0378">Hydrolase</keyword>
<proteinExistence type="inferred from homology"/>
<evidence type="ECO:0000256" key="6">
    <source>
        <dbReference type="ARBA" id="ARBA00022842"/>
    </source>
</evidence>
<dbReference type="Gene3D" id="3.40.50.1010">
    <property type="entry name" value="5'-nuclease"/>
    <property type="match status" value="1"/>
</dbReference>
<keyword evidence="4" id="KW-0479">Metal-binding</keyword>
<feature type="domain" description="PIN" evidence="8">
    <location>
        <begin position="2"/>
        <end position="123"/>
    </location>
</feature>
<keyword evidence="6" id="KW-0460">Magnesium</keyword>
<dbReference type="PANTHER" id="PTHR33653">
    <property type="entry name" value="RIBONUCLEASE VAPC2"/>
    <property type="match status" value="1"/>
</dbReference>
<name>A0A2N1PLZ2_9BACT</name>
<keyword evidence="3" id="KW-0540">Nuclease</keyword>
<dbReference type="GO" id="GO:0046872">
    <property type="term" value="F:metal ion binding"/>
    <property type="evidence" value="ECO:0007669"/>
    <property type="project" value="UniProtKB-KW"/>
</dbReference>
<evidence type="ECO:0000259" key="8">
    <source>
        <dbReference type="Pfam" id="PF01850"/>
    </source>
</evidence>
<gene>
    <name evidence="9" type="ORF">CVV64_14565</name>
</gene>
<dbReference type="Pfam" id="PF01850">
    <property type="entry name" value="PIN"/>
    <property type="match status" value="1"/>
</dbReference>
<evidence type="ECO:0000313" key="10">
    <source>
        <dbReference type="Proteomes" id="UP000233256"/>
    </source>
</evidence>
<evidence type="ECO:0000256" key="7">
    <source>
        <dbReference type="ARBA" id="ARBA00038093"/>
    </source>
</evidence>
<accession>A0A2N1PLZ2</accession>
<reference evidence="9 10" key="1">
    <citation type="journal article" date="2017" name="ISME J.">
        <title>Potential for microbial H2 and metal transformations associated with novel bacteria and archaea in deep terrestrial subsurface sediments.</title>
        <authorList>
            <person name="Hernsdorf A.W."/>
            <person name="Amano Y."/>
            <person name="Miyakawa K."/>
            <person name="Ise K."/>
            <person name="Suzuki Y."/>
            <person name="Anantharaman K."/>
            <person name="Probst A."/>
            <person name="Burstein D."/>
            <person name="Thomas B.C."/>
            <person name="Banfield J.F."/>
        </authorList>
    </citation>
    <scope>NUCLEOTIDE SEQUENCE [LARGE SCALE GENOMIC DNA]</scope>
    <source>
        <strain evidence="9">HGW-Wallbacteria-1</strain>
    </source>
</reference>
<dbReference type="PANTHER" id="PTHR33653:SF1">
    <property type="entry name" value="RIBONUCLEASE VAPC2"/>
    <property type="match status" value="1"/>
</dbReference>
<protein>
    <submittedName>
        <fullName evidence="9">VapC toxin family PIN domain ribonuclease</fullName>
    </submittedName>
</protein>
<dbReference type="SUPFAM" id="SSF88723">
    <property type="entry name" value="PIN domain-like"/>
    <property type="match status" value="1"/>
</dbReference>
<dbReference type="EMBL" id="PGXC01000019">
    <property type="protein sequence ID" value="PKK89358.1"/>
    <property type="molecule type" value="Genomic_DNA"/>
</dbReference>
<dbReference type="GO" id="GO:0004518">
    <property type="term" value="F:nuclease activity"/>
    <property type="evidence" value="ECO:0007669"/>
    <property type="project" value="UniProtKB-KW"/>
</dbReference>
<dbReference type="AlphaFoldDB" id="A0A2N1PLZ2"/>
<comment type="cofactor">
    <cofactor evidence="1">
        <name>Mg(2+)</name>
        <dbReference type="ChEBI" id="CHEBI:18420"/>
    </cofactor>
</comment>
<comment type="similarity">
    <text evidence="7">Belongs to the PINc/VapC protein family.</text>
</comment>
<sequence>MYLLDTNICIYCIKQKPVSVLQKLQQNMNNSIFISSITLAELEFGVTKSQFPEKNRISLIEFSSIFSILPFDDKDAEVYGKVRGNLTKQGNIIGQLDMLIGSQAVAKKLTLVTNNVREFERIKDIRIENWV</sequence>